<organism evidence="6 7">
    <name type="scientific">Cladorrhinum samala</name>
    <dbReference type="NCBI Taxonomy" id="585594"/>
    <lineage>
        <taxon>Eukaryota</taxon>
        <taxon>Fungi</taxon>
        <taxon>Dikarya</taxon>
        <taxon>Ascomycota</taxon>
        <taxon>Pezizomycotina</taxon>
        <taxon>Sordariomycetes</taxon>
        <taxon>Sordariomycetidae</taxon>
        <taxon>Sordariales</taxon>
        <taxon>Podosporaceae</taxon>
        <taxon>Cladorrhinum</taxon>
    </lineage>
</organism>
<comment type="similarity">
    <text evidence="1">Belongs to the FAD-binding monooxygenase family.</text>
</comment>
<proteinExistence type="inferred from homology"/>
<dbReference type="PANTHER" id="PTHR42877">
    <property type="entry name" value="L-ORNITHINE N(5)-MONOOXYGENASE-RELATED"/>
    <property type="match status" value="1"/>
</dbReference>
<dbReference type="Pfam" id="PF00743">
    <property type="entry name" value="FMO-like"/>
    <property type="match status" value="1"/>
</dbReference>
<evidence type="ECO:0000256" key="3">
    <source>
        <dbReference type="ARBA" id="ARBA00022827"/>
    </source>
</evidence>
<dbReference type="InterPro" id="IPR051209">
    <property type="entry name" value="FAD-bind_Monooxygenase_sf"/>
</dbReference>
<reference evidence="6" key="2">
    <citation type="submission" date="2023-06" db="EMBL/GenBank/DDBJ databases">
        <authorList>
            <consortium name="Lawrence Berkeley National Laboratory"/>
            <person name="Mondo S.J."/>
            <person name="Hensen N."/>
            <person name="Bonometti L."/>
            <person name="Westerberg I."/>
            <person name="Brannstrom I.O."/>
            <person name="Guillou S."/>
            <person name="Cros-Aarteil S."/>
            <person name="Calhoun S."/>
            <person name="Haridas S."/>
            <person name="Kuo A."/>
            <person name="Pangilinan J."/>
            <person name="Riley R."/>
            <person name="Labutti K."/>
            <person name="Andreopoulos B."/>
            <person name="Lipzen A."/>
            <person name="Chen C."/>
            <person name="Yanf M."/>
            <person name="Daum C."/>
            <person name="Ng V."/>
            <person name="Clum A."/>
            <person name="Steindorff A."/>
            <person name="Ohm R."/>
            <person name="Martin F."/>
            <person name="Silar P."/>
            <person name="Natvig D."/>
            <person name="Lalanne C."/>
            <person name="Gautier V."/>
            <person name="Ament-Velasquez S.L."/>
            <person name="Kruys A."/>
            <person name="Hutchinson M.I."/>
            <person name="Powell A.J."/>
            <person name="Barry K."/>
            <person name="Miller A.N."/>
            <person name="Grigoriev I.V."/>
            <person name="Debuchy R."/>
            <person name="Gladieux P."/>
            <person name="Thoren M.H."/>
            <person name="Johannesson H."/>
        </authorList>
    </citation>
    <scope>NUCLEOTIDE SEQUENCE</scope>
    <source>
        <strain evidence="6">PSN324</strain>
    </source>
</reference>
<dbReference type="PRINTS" id="PR00469">
    <property type="entry name" value="PNDRDTASEII"/>
</dbReference>
<accession>A0AAV9HGV2</accession>
<dbReference type="EMBL" id="MU865046">
    <property type="protein sequence ID" value="KAK4459106.1"/>
    <property type="molecule type" value="Genomic_DNA"/>
</dbReference>
<dbReference type="PANTHER" id="PTHR42877:SF7">
    <property type="entry name" value="FLAVIN-BINDING MONOOXYGENASE-RELATED"/>
    <property type="match status" value="1"/>
</dbReference>
<evidence type="ECO:0008006" key="8">
    <source>
        <dbReference type="Google" id="ProtNLM"/>
    </source>
</evidence>
<name>A0AAV9HGV2_9PEZI</name>
<evidence type="ECO:0000313" key="7">
    <source>
        <dbReference type="Proteomes" id="UP001321749"/>
    </source>
</evidence>
<dbReference type="AlphaFoldDB" id="A0AAV9HGV2"/>
<dbReference type="GO" id="GO:0050661">
    <property type="term" value="F:NADP binding"/>
    <property type="evidence" value="ECO:0007669"/>
    <property type="project" value="InterPro"/>
</dbReference>
<evidence type="ECO:0000256" key="1">
    <source>
        <dbReference type="ARBA" id="ARBA00010139"/>
    </source>
</evidence>
<evidence type="ECO:0000313" key="6">
    <source>
        <dbReference type="EMBL" id="KAK4459106.1"/>
    </source>
</evidence>
<dbReference type="GO" id="GO:0050660">
    <property type="term" value="F:flavin adenine dinucleotide binding"/>
    <property type="evidence" value="ECO:0007669"/>
    <property type="project" value="InterPro"/>
</dbReference>
<evidence type="ECO:0000256" key="2">
    <source>
        <dbReference type="ARBA" id="ARBA00022630"/>
    </source>
</evidence>
<dbReference type="Gene3D" id="3.50.50.60">
    <property type="entry name" value="FAD/NAD(P)-binding domain"/>
    <property type="match status" value="2"/>
</dbReference>
<dbReference type="InterPro" id="IPR036188">
    <property type="entry name" value="FAD/NAD-bd_sf"/>
</dbReference>
<sequence>MGSIQSEARVERHDAPMQEIREDFTLKNETFTLKNETVENMRPMKVIVVGAGLCGIYAAIRFPERLRNVELVVYEKGEKVGGVWWLNKYPGVACDVPSHSYQYSFAPNPDWSDLYAPGAEIQRYFEGVADRFGAKRFIKTSHKVEHAEWNDADKKWKVKVRNLTTGEVMDDESHVLITARGQLNEIRWPDIPGLDSFRGKIMHSGQWDDTYDFRNKRIGVIGNGSSAIQIIPKLQKIQGANLTCFMRSPTWISPAFGDVSMQSLGLDPLESSFTPEQRAAFASDPSYYLKVRKVFETDGNLIQDSTVLGHEMQLLFQNQFLSNMQAKLSGRADLTSLLIPKFAPGCRRLTPGRGFLESLLEPNVTVVSSPISHITPQGIITKTKTTTTTTTTTATATATASQSDTSIHDLDVIICATGFHVASAPPFPILGRESLPLSQRWSSRPSTYLSVAVDGFPNLFLMFGPNSAIGFGSLTRILEAQGDYVLKLVRKLQREGYASMEPLPERVRDFEEYVDAFFRGTVYMDKCSSWYKSNSSSSADGSGSGSGGGTDRDRDRDRVVGLWPGSTLHALEVLRAPRWEDWKYEWVDDGDGDGGSRKRRKNALAWLGNGRSITQDPECGGDPSWYINPEEVEVPLEGEPERNQRFRNRPWAY</sequence>
<gene>
    <name evidence="6" type="ORF">QBC42DRAFT_349094</name>
</gene>
<feature type="region of interest" description="Disordered" evidence="5">
    <location>
        <begin position="533"/>
        <end position="558"/>
    </location>
</feature>
<keyword evidence="7" id="KW-1185">Reference proteome</keyword>
<comment type="caution">
    <text evidence="6">The sequence shown here is derived from an EMBL/GenBank/DDBJ whole genome shotgun (WGS) entry which is preliminary data.</text>
</comment>
<keyword evidence="4" id="KW-0560">Oxidoreductase</keyword>
<reference evidence="6" key="1">
    <citation type="journal article" date="2023" name="Mol. Phylogenet. Evol.">
        <title>Genome-scale phylogeny and comparative genomics of the fungal order Sordariales.</title>
        <authorList>
            <person name="Hensen N."/>
            <person name="Bonometti L."/>
            <person name="Westerberg I."/>
            <person name="Brannstrom I.O."/>
            <person name="Guillou S."/>
            <person name="Cros-Aarteil S."/>
            <person name="Calhoun S."/>
            <person name="Haridas S."/>
            <person name="Kuo A."/>
            <person name="Mondo S."/>
            <person name="Pangilinan J."/>
            <person name="Riley R."/>
            <person name="LaButti K."/>
            <person name="Andreopoulos B."/>
            <person name="Lipzen A."/>
            <person name="Chen C."/>
            <person name="Yan M."/>
            <person name="Daum C."/>
            <person name="Ng V."/>
            <person name="Clum A."/>
            <person name="Steindorff A."/>
            <person name="Ohm R.A."/>
            <person name="Martin F."/>
            <person name="Silar P."/>
            <person name="Natvig D.O."/>
            <person name="Lalanne C."/>
            <person name="Gautier V."/>
            <person name="Ament-Velasquez S.L."/>
            <person name="Kruys A."/>
            <person name="Hutchinson M.I."/>
            <person name="Powell A.J."/>
            <person name="Barry K."/>
            <person name="Miller A.N."/>
            <person name="Grigoriev I.V."/>
            <person name="Debuchy R."/>
            <person name="Gladieux P."/>
            <person name="Hiltunen Thoren M."/>
            <person name="Johannesson H."/>
        </authorList>
    </citation>
    <scope>NUCLEOTIDE SEQUENCE</scope>
    <source>
        <strain evidence="6">PSN324</strain>
    </source>
</reference>
<keyword evidence="2" id="KW-0285">Flavoprotein</keyword>
<evidence type="ECO:0000256" key="5">
    <source>
        <dbReference type="SAM" id="MobiDB-lite"/>
    </source>
</evidence>
<keyword evidence="3" id="KW-0274">FAD</keyword>
<dbReference type="GO" id="GO:0004499">
    <property type="term" value="F:N,N-dimethylaniline monooxygenase activity"/>
    <property type="evidence" value="ECO:0007669"/>
    <property type="project" value="InterPro"/>
</dbReference>
<dbReference type="Proteomes" id="UP001321749">
    <property type="component" value="Unassembled WGS sequence"/>
</dbReference>
<feature type="region of interest" description="Disordered" evidence="5">
    <location>
        <begin position="632"/>
        <end position="653"/>
    </location>
</feature>
<dbReference type="InterPro" id="IPR020946">
    <property type="entry name" value="Flavin_mOase-like"/>
</dbReference>
<evidence type="ECO:0000256" key="4">
    <source>
        <dbReference type="ARBA" id="ARBA00023002"/>
    </source>
</evidence>
<dbReference type="SUPFAM" id="SSF51905">
    <property type="entry name" value="FAD/NAD(P)-binding domain"/>
    <property type="match status" value="3"/>
</dbReference>
<protein>
    <recommendedName>
        <fullName evidence="8">L-ornithine N(5)-oxygenase</fullName>
    </recommendedName>
</protein>